<reference evidence="1 2" key="1">
    <citation type="submission" date="2019-03" db="EMBL/GenBank/DDBJ databases">
        <title>Genomic Encyclopedia of Type Strains, Phase IV (KMG-IV): sequencing the most valuable type-strain genomes for metagenomic binning, comparative biology and taxonomic classification.</title>
        <authorList>
            <person name="Goeker M."/>
        </authorList>
    </citation>
    <scope>NUCLEOTIDE SEQUENCE [LARGE SCALE GENOMIC DNA]</scope>
    <source>
        <strain evidence="1 2">DSM 100059</strain>
    </source>
</reference>
<proteinExistence type="predicted"/>
<accession>A0A4V6Q9V3</accession>
<dbReference type="RefSeq" id="WP_133996910.1">
    <property type="nucleotide sequence ID" value="NZ_SODV01000002.1"/>
</dbReference>
<name>A0A4V6Q9V3_9BACT</name>
<protein>
    <submittedName>
        <fullName evidence="1">Uncharacterized protein DUF2752</fullName>
    </submittedName>
</protein>
<organism evidence="1 2">
    <name type="scientific">Dinghuibacter silviterrae</name>
    <dbReference type="NCBI Taxonomy" id="1539049"/>
    <lineage>
        <taxon>Bacteria</taxon>
        <taxon>Pseudomonadati</taxon>
        <taxon>Bacteroidota</taxon>
        <taxon>Chitinophagia</taxon>
        <taxon>Chitinophagales</taxon>
        <taxon>Chitinophagaceae</taxon>
        <taxon>Dinghuibacter</taxon>
    </lineage>
</organism>
<dbReference type="Proteomes" id="UP000294498">
    <property type="component" value="Unassembled WGS sequence"/>
</dbReference>
<evidence type="ECO:0000313" key="1">
    <source>
        <dbReference type="EMBL" id="TDW96452.1"/>
    </source>
</evidence>
<dbReference type="AlphaFoldDB" id="A0A4V6Q9V3"/>
<dbReference type="OrthoDB" id="9815897at2"/>
<dbReference type="Pfam" id="PF10825">
    <property type="entry name" value="DUF2752"/>
    <property type="match status" value="1"/>
</dbReference>
<dbReference type="EMBL" id="SODV01000002">
    <property type="protein sequence ID" value="TDW96452.1"/>
    <property type="molecule type" value="Genomic_DNA"/>
</dbReference>
<keyword evidence="2" id="KW-1185">Reference proteome</keyword>
<evidence type="ECO:0000313" key="2">
    <source>
        <dbReference type="Proteomes" id="UP000294498"/>
    </source>
</evidence>
<sequence length="122" mass="13530">MAWADRWSGSKRTVWALALLAAPVLVFCVDYHAGDRDLSFCLFKLMTGHPCYGCGTLRGLSAVLHLDPMAAWRLNKLNALRIPLLGALYVQALLKLVSRRKIVGAVHPLPAREIGEIHRLES</sequence>
<comment type="caution">
    <text evidence="1">The sequence shown here is derived from an EMBL/GenBank/DDBJ whole genome shotgun (WGS) entry which is preliminary data.</text>
</comment>
<dbReference type="InterPro" id="IPR021215">
    <property type="entry name" value="DUF2752"/>
</dbReference>
<gene>
    <name evidence="1" type="ORF">EDB95_4283</name>
</gene>